<dbReference type="InterPro" id="IPR019734">
    <property type="entry name" value="TPR_rpt"/>
</dbReference>
<comment type="caution">
    <text evidence="8">The sequence shown here is derived from an EMBL/GenBank/DDBJ whole genome shotgun (WGS) entry which is preliminary data.</text>
</comment>
<dbReference type="SUPFAM" id="SSF48452">
    <property type="entry name" value="TPR-like"/>
    <property type="match status" value="1"/>
</dbReference>
<comment type="subcellular location">
    <subcellularLocation>
        <location evidence="1">Membrane</location>
        <topology evidence="1">Multi-pass membrane protein</topology>
    </subcellularLocation>
</comment>
<accession>A0ABW2L9R5</accession>
<feature type="domain" description="O-antigen ligase-related" evidence="7">
    <location>
        <begin position="184"/>
        <end position="339"/>
    </location>
</feature>
<evidence type="ECO:0000256" key="1">
    <source>
        <dbReference type="ARBA" id="ARBA00004141"/>
    </source>
</evidence>
<evidence type="ECO:0000256" key="3">
    <source>
        <dbReference type="ARBA" id="ARBA00022989"/>
    </source>
</evidence>
<evidence type="ECO:0000256" key="4">
    <source>
        <dbReference type="ARBA" id="ARBA00023136"/>
    </source>
</evidence>
<dbReference type="InterPro" id="IPR051533">
    <property type="entry name" value="WaaL-like"/>
</dbReference>
<feature type="transmembrane region" description="Helical" evidence="6">
    <location>
        <begin position="153"/>
        <end position="171"/>
    </location>
</feature>
<keyword evidence="9" id="KW-1185">Reference proteome</keyword>
<feature type="transmembrane region" description="Helical" evidence="6">
    <location>
        <begin position="180"/>
        <end position="196"/>
    </location>
</feature>
<keyword evidence="2 6" id="KW-0812">Transmembrane</keyword>
<gene>
    <name evidence="8" type="ORF">ACFQY0_12820</name>
</gene>
<proteinExistence type="predicted"/>
<feature type="transmembrane region" description="Helical" evidence="6">
    <location>
        <begin position="228"/>
        <end position="250"/>
    </location>
</feature>
<dbReference type="RefSeq" id="WP_379712981.1">
    <property type="nucleotide sequence ID" value="NZ_JBHTBS010000006.1"/>
</dbReference>
<dbReference type="Proteomes" id="UP001596472">
    <property type="component" value="Unassembled WGS sequence"/>
</dbReference>
<evidence type="ECO:0000256" key="5">
    <source>
        <dbReference type="PROSITE-ProRule" id="PRU00339"/>
    </source>
</evidence>
<keyword evidence="3 6" id="KW-1133">Transmembrane helix</keyword>
<keyword evidence="8" id="KW-0436">Ligase</keyword>
<feature type="transmembrane region" description="Helical" evidence="6">
    <location>
        <begin position="327"/>
        <end position="347"/>
    </location>
</feature>
<sequence>MKRASMVLLVVALLLALLFGGNSISWGWTPALAVLGAAVLASAGDRRSRGRLLDWLPLLLASSWILYRCAISPVQELARADALLVLALMATAWLVAGIERGGAALRCLYDGLVLAVVANAIVAFFQWQDPEFSWPYDSRPTESLSGLFSHYNYFSNFLVGAAGLLAGRLIFGQDAWWRKALQAFAVLLVLALVPLSGSRGGTLALCFVGLLLMICAVAVLFRRRSRWFGLAAASFPVVLVIGGGLGWAVLNGIQSQRKSSEGLISLVDGSDRLGWIELGLATSKDHFLVGGGSRSYSWERNAKWDQAEFGWNRENEPFVHNEALQAITDYGIVGLALIVGALGLLVWRCVEGLVVGTAERDKNREDDAVLAGVLSACGAIVLQSNLSYVFHMLPSVLLLGLCLGLTVPRRESEIRAFWRAWPVGVLLAAPLMWFGIRGSVALKSLWPVLYDTRGSEQLSREQMSERYETARKYWPGYRVAELEGHFYLGLAGKAEGLVADEWRDRAIESYRAAAKEHPYNAVVSVNLGNALSTSGRYDEATREFERTIKLQGKLEAMCKGRFYMAQNIHREWYGRWTKERRASEALHEFLRAQRLLEEAKEFVMPGIWWRDCLEFEKDLDQSIEFLEGAGITPQAPEPR</sequence>
<dbReference type="EMBL" id="JBHTBS010000006">
    <property type="protein sequence ID" value="MFC7338068.1"/>
    <property type="molecule type" value="Genomic_DNA"/>
</dbReference>
<feature type="transmembrane region" description="Helical" evidence="6">
    <location>
        <begin position="108"/>
        <end position="127"/>
    </location>
</feature>
<dbReference type="PANTHER" id="PTHR37422:SF23">
    <property type="entry name" value="TEICHURONIC ACID BIOSYNTHESIS PROTEIN TUAE"/>
    <property type="match status" value="1"/>
</dbReference>
<feature type="transmembrane region" description="Helical" evidence="6">
    <location>
        <begin position="202"/>
        <end position="221"/>
    </location>
</feature>
<evidence type="ECO:0000256" key="6">
    <source>
        <dbReference type="SAM" id="Phobius"/>
    </source>
</evidence>
<protein>
    <submittedName>
        <fullName evidence="8">O-antigen ligase family protein</fullName>
    </submittedName>
</protein>
<dbReference type="Pfam" id="PF04932">
    <property type="entry name" value="Wzy_C"/>
    <property type="match status" value="1"/>
</dbReference>
<reference evidence="9" key="1">
    <citation type="journal article" date="2019" name="Int. J. Syst. Evol. Microbiol.">
        <title>The Global Catalogue of Microorganisms (GCM) 10K type strain sequencing project: providing services to taxonomists for standard genome sequencing and annotation.</title>
        <authorList>
            <consortium name="The Broad Institute Genomics Platform"/>
            <consortium name="The Broad Institute Genome Sequencing Center for Infectious Disease"/>
            <person name="Wu L."/>
            <person name="Ma J."/>
        </authorList>
    </citation>
    <scope>NUCLEOTIDE SEQUENCE [LARGE SCALE GENOMIC DNA]</scope>
    <source>
        <strain evidence="9">CGMCC 4.1467</strain>
    </source>
</reference>
<dbReference type="PANTHER" id="PTHR37422">
    <property type="entry name" value="TEICHURONIC ACID BIOSYNTHESIS PROTEIN TUAE"/>
    <property type="match status" value="1"/>
</dbReference>
<evidence type="ECO:0000256" key="2">
    <source>
        <dbReference type="ARBA" id="ARBA00022692"/>
    </source>
</evidence>
<feature type="transmembrane region" description="Helical" evidence="6">
    <location>
        <begin position="77"/>
        <end position="96"/>
    </location>
</feature>
<evidence type="ECO:0000313" key="8">
    <source>
        <dbReference type="EMBL" id="MFC7338068.1"/>
    </source>
</evidence>
<organism evidence="8 9">
    <name type="scientific">Haloferula chungangensis</name>
    <dbReference type="NCBI Taxonomy" id="1048331"/>
    <lineage>
        <taxon>Bacteria</taxon>
        <taxon>Pseudomonadati</taxon>
        <taxon>Verrucomicrobiota</taxon>
        <taxon>Verrucomicrobiia</taxon>
        <taxon>Verrucomicrobiales</taxon>
        <taxon>Verrucomicrobiaceae</taxon>
        <taxon>Haloferula</taxon>
    </lineage>
</organism>
<keyword evidence="4 6" id="KW-0472">Membrane</keyword>
<feature type="repeat" description="TPR" evidence="5">
    <location>
        <begin position="521"/>
        <end position="554"/>
    </location>
</feature>
<dbReference type="InterPro" id="IPR007016">
    <property type="entry name" value="O-antigen_ligase-rel_domated"/>
</dbReference>
<name>A0ABW2L9R5_9BACT</name>
<dbReference type="GO" id="GO:0016874">
    <property type="term" value="F:ligase activity"/>
    <property type="evidence" value="ECO:0007669"/>
    <property type="project" value="UniProtKB-KW"/>
</dbReference>
<dbReference type="Gene3D" id="1.25.40.10">
    <property type="entry name" value="Tetratricopeptide repeat domain"/>
    <property type="match status" value="1"/>
</dbReference>
<dbReference type="InterPro" id="IPR011990">
    <property type="entry name" value="TPR-like_helical_dom_sf"/>
</dbReference>
<keyword evidence="5" id="KW-0802">TPR repeat</keyword>
<evidence type="ECO:0000259" key="7">
    <source>
        <dbReference type="Pfam" id="PF04932"/>
    </source>
</evidence>
<feature type="transmembrane region" description="Helical" evidence="6">
    <location>
        <begin position="368"/>
        <end position="386"/>
    </location>
</feature>
<evidence type="ECO:0000313" key="9">
    <source>
        <dbReference type="Proteomes" id="UP001596472"/>
    </source>
</evidence>
<dbReference type="PROSITE" id="PS50005">
    <property type="entry name" value="TPR"/>
    <property type="match status" value="1"/>
</dbReference>